<sequence>MVKQKIVMKVSMDDSKKRSKALKSAVGSTGVISAKIDGDKMEVEGDGVDSIALTTTLRKRMGYAELVSVAAMDEKKEEKKEEKETVPPATWAYPHVPVVVHQPYYDSNCNIM</sequence>
<dbReference type="GeneID" id="105060500"/>
<dbReference type="OrthoDB" id="692882at2759"/>
<dbReference type="RefSeq" id="XP_010942540.1">
    <property type="nucleotide sequence ID" value="XM_010944238.3"/>
</dbReference>
<dbReference type="KEGG" id="egu:105060500"/>
<accession>A0A6I9SG84</accession>
<proteinExistence type="predicted"/>
<name>A0A6I9SG84_ELAGV</name>
<dbReference type="Gene3D" id="3.30.70.100">
    <property type="match status" value="1"/>
</dbReference>
<evidence type="ECO:0000313" key="1">
    <source>
        <dbReference type="Proteomes" id="UP000504607"/>
    </source>
</evidence>
<protein>
    <submittedName>
        <fullName evidence="2">Heavy metal-associated isoprenylated plant protein 16</fullName>
    </submittedName>
</protein>
<organism evidence="1 2">
    <name type="scientific">Elaeis guineensis var. tenera</name>
    <name type="common">Oil palm</name>
    <dbReference type="NCBI Taxonomy" id="51953"/>
    <lineage>
        <taxon>Eukaryota</taxon>
        <taxon>Viridiplantae</taxon>
        <taxon>Streptophyta</taxon>
        <taxon>Embryophyta</taxon>
        <taxon>Tracheophyta</taxon>
        <taxon>Spermatophyta</taxon>
        <taxon>Magnoliopsida</taxon>
        <taxon>Liliopsida</taxon>
        <taxon>Arecaceae</taxon>
        <taxon>Arecoideae</taxon>
        <taxon>Cocoseae</taxon>
        <taxon>Elaeidinae</taxon>
        <taxon>Elaeis</taxon>
    </lineage>
</organism>
<dbReference type="InterPro" id="IPR044296">
    <property type="entry name" value="HIPP46"/>
</dbReference>
<dbReference type="AlphaFoldDB" id="A0A6I9SG84"/>
<gene>
    <name evidence="2" type="primary">LOC105060500</name>
</gene>
<dbReference type="PANTHER" id="PTHR46371">
    <property type="entry name" value="OS04G0464100 PROTEIN"/>
    <property type="match status" value="1"/>
</dbReference>
<keyword evidence="1" id="KW-1185">Reference proteome</keyword>
<reference evidence="2" key="1">
    <citation type="submission" date="2025-08" db="UniProtKB">
        <authorList>
            <consortium name="RefSeq"/>
        </authorList>
    </citation>
    <scope>IDENTIFICATION</scope>
</reference>
<dbReference type="Proteomes" id="UP000504607">
    <property type="component" value="Unplaced"/>
</dbReference>
<dbReference type="InParanoid" id="A0A6I9SG84"/>
<evidence type="ECO:0000313" key="2">
    <source>
        <dbReference type="RefSeq" id="XP_010942540.1"/>
    </source>
</evidence>